<evidence type="ECO:0000256" key="3">
    <source>
        <dbReference type="RuleBase" id="RU003476"/>
    </source>
</evidence>
<dbReference type="AlphaFoldDB" id="A0A1F6LVU3"/>
<dbReference type="InterPro" id="IPR020084">
    <property type="entry name" value="NUDIX_hydrolase_CS"/>
</dbReference>
<dbReference type="PANTHER" id="PTHR43046:SF14">
    <property type="entry name" value="MUTT_NUDIX FAMILY PROTEIN"/>
    <property type="match status" value="1"/>
</dbReference>
<comment type="cofactor">
    <cofactor evidence="1">
        <name>Mg(2+)</name>
        <dbReference type="ChEBI" id="CHEBI:18420"/>
    </cofactor>
</comment>
<evidence type="ECO:0000256" key="1">
    <source>
        <dbReference type="ARBA" id="ARBA00001946"/>
    </source>
</evidence>
<evidence type="ECO:0000313" key="6">
    <source>
        <dbReference type="Proteomes" id="UP000176329"/>
    </source>
</evidence>
<name>A0A1F6LVU3_9BACT</name>
<protein>
    <recommendedName>
        <fullName evidence="4">Nudix hydrolase domain-containing protein</fullName>
    </recommendedName>
</protein>
<organism evidence="5 6">
    <name type="scientific">Candidatus Magasanikbacteria bacterium RIFCSPHIGHO2_01_FULL_50_8</name>
    <dbReference type="NCBI Taxonomy" id="1798674"/>
    <lineage>
        <taxon>Bacteria</taxon>
        <taxon>Candidatus Magasanikiibacteriota</taxon>
    </lineage>
</organism>
<feature type="domain" description="Nudix hydrolase" evidence="4">
    <location>
        <begin position="1"/>
        <end position="133"/>
    </location>
</feature>
<keyword evidence="2 3" id="KW-0378">Hydrolase</keyword>
<dbReference type="PROSITE" id="PS00893">
    <property type="entry name" value="NUDIX_BOX"/>
    <property type="match status" value="1"/>
</dbReference>
<evidence type="ECO:0000256" key="2">
    <source>
        <dbReference type="ARBA" id="ARBA00022801"/>
    </source>
</evidence>
<evidence type="ECO:0000313" key="5">
    <source>
        <dbReference type="EMBL" id="OGH63476.1"/>
    </source>
</evidence>
<dbReference type="InterPro" id="IPR015797">
    <property type="entry name" value="NUDIX_hydrolase-like_dom_sf"/>
</dbReference>
<dbReference type="Pfam" id="PF00293">
    <property type="entry name" value="NUDIX"/>
    <property type="match status" value="1"/>
</dbReference>
<dbReference type="PROSITE" id="PS51462">
    <property type="entry name" value="NUDIX"/>
    <property type="match status" value="1"/>
</dbReference>
<reference evidence="5 6" key="1">
    <citation type="journal article" date="2016" name="Nat. Commun.">
        <title>Thousands of microbial genomes shed light on interconnected biogeochemical processes in an aquifer system.</title>
        <authorList>
            <person name="Anantharaman K."/>
            <person name="Brown C.T."/>
            <person name="Hug L.A."/>
            <person name="Sharon I."/>
            <person name="Castelle C.J."/>
            <person name="Probst A.J."/>
            <person name="Thomas B.C."/>
            <person name="Singh A."/>
            <person name="Wilkins M.J."/>
            <person name="Karaoz U."/>
            <person name="Brodie E.L."/>
            <person name="Williams K.H."/>
            <person name="Hubbard S.S."/>
            <person name="Banfield J.F."/>
        </authorList>
    </citation>
    <scope>NUCLEOTIDE SEQUENCE [LARGE SCALE GENOMIC DNA]</scope>
</reference>
<proteinExistence type="inferred from homology"/>
<dbReference type="SUPFAM" id="SSF55811">
    <property type="entry name" value="Nudix"/>
    <property type="match status" value="1"/>
</dbReference>
<dbReference type="InterPro" id="IPR020476">
    <property type="entry name" value="Nudix_hydrolase"/>
</dbReference>
<comment type="caution">
    <text evidence="5">The sequence shown here is derived from an EMBL/GenBank/DDBJ whole genome shotgun (WGS) entry which is preliminary data.</text>
</comment>
<accession>A0A1F6LVU3</accession>
<dbReference type="EMBL" id="MFPV01000003">
    <property type="protein sequence ID" value="OGH63476.1"/>
    <property type="molecule type" value="Genomic_DNA"/>
</dbReference>
<dbReference type="Proteomes" id="UP000176329">
    <property type="component" value="Unassembled WGS sequence"/>
</dbReference>
<comment type="similarity">
    <text evidence="3">Belongs to the Nudix hydrolase family.</text>
</comment>
<dbReference type="PRINTS" id="PR00502">
    <property type="entry name" value="NUDIXFAMILY"/>
</dbReference>
<gene>
    <name evidence="5" type="ORF">A2848_02935</name>
</gene>
<evidence type="ECO:0000259" key="4">
    <source>
        <dbReference type="PROSITE" id="PS51462"/>
    </source>
</evidence>
<dbReference type="GO" id="GO:0016787">
    <property type="term" value="F:hydrolase activity"/>
    <property type="evidence" value="ECO:0007669"/>
    <property type="project" value="UniProtKB-KW"/>
</dbReference>
<dbReference type="InterPro" id="IPR000086">
    <property type="entry name" value="NUDIX_hydrolase_dom"/>
</dbReference>
<sequence>MKHSSVAGGVVLNSRGEVLVTNQGGRSWSLPKGHVDDGESARDAAAREIYEETGVRDLVYVRDLGSYDRFRTAFDGGDDVEELKTITMFLYTTVEMALAPVDPVHPEARWVSRDEVVGLLTHRLDQAFFAGINWVPAGGG</sequence>
<dbReference type="PANTHER" id="PTHR43046">
    <property type="entry name" value="GDP-MANNOSE MANNOSYL HYDROLASE"/>
    <property type="match status" value="1"/>
</dbReference>
<dbReference type="Gene3D" id="3.90.79.10">
    <property type="entry name" value="Nucleoside Triphosphate Pyrophosphohydrolase"/>
    <property type="match status" value="1"/>
</dbReference>